<dbReference type="Proteomes" id="UP000051264">
    <property type="component" value="Unassembled WGS sequence"/>
</dbReference>
<protein>
    <submittedName>
        <fullName evidence="10">Uncharacterized protein</fullName>
    </submittedName>
</protein>
<evidence type="ECO:0000256" key="2">
    <source>
        <dbReference type="ARBA" id="ARBA00008785"/>
    </source>
</evidence>
<dbReference type="InterPro" id="IPR012301">
    <property type="entry name" value="Malic_N_dom"/>
</dbReference>
<evidence type="ECO:0000256" key="7">
    <source>
        <dbReference type="PIRSR" id="PIRSR000106-3"/>
    </source>
</evidence>
<dbReference type="STRING" id="1423747.FC69_GL000777"/>
<dbReference type="PANTHER" id="PTHR43237">
    <property type="entry name" value="NADP-DEPENDENT MALIC ENZYME"/>
    <property type="match status" value="1"/>
</dbReference>
<dbReference type="Gene3D" id="3.40.50.10380">
    <property type="entry name" value="Malic enzyme, N-terminal domain"/>
    <property type="match status" value="1"/>
</dbReference>
<accession>A0A0R1RWG6</accession>
<dbReference type="Gene3D" id="3.40.50.720">
    <property type="entry name" value="NAD(P)-binding Rossmann-like Domain"/>
    <property type="match status" value="1"/>
</dbReference>
<dbReference type="InterPro" id="IPR045213">
    <property type="entry name" value="Malic_NAD-bd_bact_type"/>
</dbReference>
<dbReference type="Pfam" id="PF00390">
    <property type="entry name" value="malic"/>
    <property type="match status" value="1"/>
</dbReference>
<feature type="binding site" evidence="7">
    <location>
        <position position="161"/>
    </location>
    <ligand>
        <name>a divalent metal cation</name>
        <dbReference type="ChEBI" id="CHEBI:60240"/>
    </ligand>
</feature>
<feature type="binding site" evidence="7">
    <location>
        <position position="136"/>
    </location>
    <ligand>
        <name>a divalent metal cation</name>
        <dbReference type="ChEBI" id="CHEBI:60240"/>
    </ligand>
</feature>
<reference evidence="10 11" key="1">
    <citation type="journal article" date="2015" name="Genome Announc.">
        <title>Expanding the biotechnology potential of lactobacilli through comparative genomics of 213 strains and associated genera.</title>
        <authorList>
            <person name="Sun Z."/>
            <person name="Harris H.M."/>
            <person name="McCann A."/>
            <person name="Guo C."/>
            <person name="Argimon S."/>
            <person name="Zhang W."/>
            <person name="Yang X."/>
            <person name="Jeffery I.B."/>
            <person name="Cooney J.C."/>
            <person name="Kagawa T.F."/>
            <person name="Liu W."/>
            <person name="Song Y."/>
            <person name="Salvetti E."/>
            <person name="Wrobel A."/>
            <person name="Rasinkangas P."/>
            <person name="Parkhill J."/>
            <person name="Rea M.C."/>
            <person name="O'Sullivan O."/>
            <person name="Ritari J."/>
            <person name="Douillard F.P."/>
            <person name="Paul Ross R."/>
            <person name="Yang R."/>
            <person name="Briner A.E."/>
            <person name="Felis G.E."/>
            <person name="de Vos W.M."/>
            <person name="Barrangou R."/>
            <person name="Klaenhammer T.R."/>
            <person name="Caufield P.W."/>
            <person name="Cui Y."/>
            <person name="Zhang H."/>
            <person name="O'Toole P.W."/>
        </authorList>
    </citation>
    <scope>NUCLEOTIDE SEQUENCE [LARGE SCALE GENOMIC DNA]</scope>
    <source>
        <strain evidence="10 11">DSM 14340</strain>
    </source>
</reference>
<evidence type="ECO:0000256" key="4">
    <source>
        <dbReference type="ARBA" id="ARBA00023002"/>
    </source>
</evidence>
<evidence type="ECO:0000313" key="10">
    <source>
        <dbReference type="EMBL" id="KRL61373.1"/>
    </source>
</evidence>
<dbReference type="InterPro" id="IPR012302">
    <property type="entry name" value="Malic_NAD-bd"/>
</dbReference>
<dbReference type="FunFam" id="3.40.50.10380:FF:000003">
    <property type="entry name" value="NADP-dependent malic enzyme"/>
    <property type="match status" value="1"/>
</dbReference>
<feature type="binding site" evidence="6">
    <location>
        <position position="287"/>
    </location>
    <ligand>
        <name>(S)-malate</name>
        <dbReference type="ChEBI" id="CHEBI:15589"/>
    </ligand>
</feature>
<evidence type="ECO:0000313" key="11">
    <source>
        <dbReference type="Proteomes" id="UP000051264"/>
    </source>
</evidence>
<keyword evidence="4" id="KW-0560">Oxidoreductase</keyword>
<dbReference type="GO" id="GO:0004470">
    <property type="term" value="F:malic enzyme activity"/>
    <property type="evidence" value="ECO:0007669"/>
    <property type="project" value="InterPro"/>
</dbReference>
<dbReference type="eggNOG" id="COG0281">
    <property type="taxonomic scope" value="Bacteria"/>
</dbReference>
<gene>
    <name evidence="10" type="ORF">FC69_GL000777</name>
</gene>
<dbReference type="SMART" id="SM00919">
    <property type="entry name" value="Malic_M"/>
    <property type="match status" value="1"/>
</dbReference>
<organism evidence="10 11">
    <name type="scientific">Latilactobacillus fuchuensis DSM 14340 = JCM 11249</name>
    <dbReference type="NCBI Taxonomy" id="1423747"/>
    <lineage>
        <taxon>Bacteria</taxon>
        <taxon>Bacillati</taxon>
        <taxon>Bacillota</taxon>
        <taxon>Bacilli</taxon>
        <taxon>Lactobacillales</taxon>
        <taxon>Lactobacillaceae</taxon>
        <taxon>Latilactobacillus</taxon>
    </lineage>
</organism>
<comment type="similarity">
    <text evidence="2">Belongs to the malic enzymes family.</text>
</comment>
<dbReference type="InterPro" id="IPR046346">
    <property type="entry name" value="Aminoacid_DH-like_N_sf"/>
</dbReference>
<feature type="binding site" evidence="7">
    <location>
        <position position="135"/>
    </location>
    <ligand>
        <name>a divalent metal cation</name>
        <dbReference type="ChEBI" id="CHEBI:60240"/>
    </ligand>
</feature>
<evidence type="ECO:0000256" key="1">
    <source>
        <dbReference type="ARBA" id="ARBA00001936"/>
    </source>
</evidence>
<name>A0A0R1RWG6_9LACO</name>
<dbReference type="GO" id="GO:0046872">
    <property type="term" value="F:metal ion binding"/>
    <property type="evidence" value="ECO:0007669"/>
    <property type="project" value="UniProtKB-KW"/>
</dbReference>
<comment type="cofactor">
    <cofactor evidence="7">
        <name>Mg(2+)</name>
        <dbReference type="ChEBI" id="CHEBI:18420"/>
    </cofactor>
    <cofactor evidence="7">
        <name>Mn(2+)</name>
        <dbReference type="ChEBI" id="CHEBI:29035"/>
    </cofactor>
    <text evidence="7">Divalent metal cations. Prefers magnesium or manganese.</text>
</comment>
<feature type="domain" description="Malic enzyme NAD-binding" evidence="8">
    <location>
        <begin position="162"/>
        <end position="385"/>
    </location>
</feature>
<dbReference type="EMBL" id="AZEX01000020">
    <property type="protein sequence ID" value="KRL61373.1"/>
    <property type="molecule type" value="Genomic_DNA"/>
</dbReference>
<dbReference type="InterPro" id="IPR037062">
    <property type="entry name" value="Malic_N_dom_sf"/>
</dbReference>
<dbReference type="PANTHER" id="PTHR43237:SF4">
    <property type="entry name" value="NADP-DEPENDENT MALIC ENZYME"/>
    <property type="match status" value="1"/>
</dbReference>
<keyword evidence="3 7" id="KW-0479">Metal-binding</keyword>
<feature type="domain" description="Malic enzyme N-terminal" evidence="9">
    <location>
        <begin position="17"/>
        <end position="150"/>
    </location>
</feature>
<dbReference type="InterPro" id="IPR015884">
    <property type="entry name" value="Malic_enzyme_CS"/>
</dbReference>
<dbReference type="GO" id="GO:0016616">
    <property type="term" value="F:oxidoreductase activity, acting on the CH-OH group of donors, NAD or NADP as acceptor"/>
    <property type="evidence" value="ECO:0007669"/>
    <property type="project" value="InterPro"/>
</dbReference>
<dbReference type="Pfam" id="PF03949">
    <property type="entry name" value="Malic_M"/>
    <property type="match status" value="1"/>
</dbReference>
<dbReference type="PIRSF" id="PIRSF000106">
    <property type="entry name" value="ME"/>
    <property type="match status" value="1"/>
</dbReference>
<evidence type="ECO:0000259" key="8">
    <source>
        <dbReference type="SMART" id="SM00919"/>
    </source>
</evidence>
<evidence type="ECO:0000256" key="6">
    <source>
        <dbReference type="PIRSR" id="PIRSR000106-2"/>
    </source>
</evidence>
<dbReference type="PATRIC" id="fig|1423747.3.peg.792"/>
<comment type="caution">
    <text evidence="10">The sequence shown here is derived from an EMBL/GenBank/DDBJ whole genome shotgun (WGS) entry which is preliminary data.</text>
</comment>
<dbReference type="InterPro" id="IPR001891">
    <property type="entry name" value="Malic_OxRdtase"/>
</dbReference>
<sequence length="397" mass="41568">MIMTINEEALALHAAKQGKIAVESTVQIQSMHDLALAYSPGVAEPCRVIQKDPEAAYQYTAKSHMVGVISDGSAVLGLGNIGAQAAMPVMEGKSILFKQFGQLDAFPICLDTQEPAAIVTAVQQIAPSFGGINLEDIASPKCFEIEATLKKTLNIPVFHDDQHGTAVVVAAGLINALKLVHKSINQIKIVLNGPGAAGTAIIKMLQNLGVTNIIAADQFGILRADNPNSQTHKREIAATTNPENITGQLTDALVNADVFVGVSVAEALTPEMIRTMATDPIIFALANPIPEVMPEIAITAGAAIIATGRSDYPNQINNVLAFPGIFAGALQVRATEINEAMKIAAAYAIADYVTPAQLTTEHIMPEIFEPAISDTVAQAVAQAAIVAGVAQKGVTAK</sequence>
<evidence type="ECO:0000256" key="3">
    <source>
        <dbReference type="ARBA" id="ARBA00022723"/>
    </source>
</evidence>
<feature type="binding site" evidence="6">
    <location>
        <position position="317"/>
    </location>
    <ligand>
        <name>(S)-malate</name>
        <dbReference type="ChEBI" id="CHEBI:15589"/>
    </ligand>
</feature>
<evidence type="ECO:0000256" key="5">
    <source>
        <dbReference type="PIRSR" id="PIRSR000106-1"/>
    </source>
</evidence>
<dbReference type="CDD" id="cd05311">
    <property type="entry name" value="NAD_bind_2_malic_enz"/>
    <property type="match status" value="1"/>
</dbReference>
<dbReference type="GO" id="GO:0051287">
    <property type="term" value="F:NAD binding"/>
    <property type="evidence" value="ECO:0007669"/>
    <property type="project" value="InterPro"/>
</dbReference>
<proteinExistence type="inferred from homology"/>
<dbReference type="SUPFAM" id="SSF51735">
    <property type="entry name" value="NAD(P)-binding Rossmann-fold domains"/>
    <property type="match status" value="1"/>
</dbReference>
<dbReference type="SMART" id="SM01274">
    <property type="entry name" value="malic"/>
    <property type="match status" value="1"/>
</dbReference>
<dbReference type="InterPro" id="IPR036291">
    <property type="entry name" value="NAD(P)-bd_dom_sf"/>
</dbReference>
<dbReference type="InterPro" id="IPR051674">
    <property type="entry name" value="Malate_Decarboxylase"/>
</dbReference>
<evidence type="ECO:0000259" key="9">
    <source>
        <dbReference type="SMART" id="SM01274"/>
    </source>
</evidence>
<feature type="active site" description="Proton donor" evidence="5">
    <location>
        <position position="38"/>
    </location>
</feature>
<feature type="active site" description="Proton acceptor" evidence="5">
    <location>
        <position position="93"/>
    </location>
</feature>
<dbReference type="AlphaFoldDB" id="A0A0R1RWG6"/>
<dbReference type="PROSITE" id="PS00331">
    <property type="entry name" value="MALIC_ENZYMES"/>
    <property type="match status" value="1"/>
</dbReference>
<comment type="cofactor">
    <cofactor evidence="1">
        <name>Mn(2+)</name>
        <dbReference type="ChEBI" id="CHEBI:29035"/>
    </cofactor>
</comment>
<dbReference type="SUPFAM" id="SSF53223">
    <property type="entry name" value="Aminoacid dehydrogenase-like, N-terminal domain"/>
    <property type="match status" value="1"/>
</dbReference>